<gene>
    <name evidence="2" type="ORF">OCV99_16950</name>
</gene>
<keyword evidence="1" id="KW-0472">Membrane</keyword>
<evidence type="ECO:0000313" key="3">
    <source>
        <dbReference type="Proteomes" id="UP001652431"/>
    </source>
</evidence>
<organism evidence="2 3">
    <name type="scientific">Dorea acetigenes</name>
    <dbReference type="NCBI Taxonomy" id="2981787"/>
    <lineage>
        <taxon>Bacteria</taxon>
        <taxon>Bacillati</taxon>
        <taxon>Bacillota</taxon>
        <taxon>Clostridia</taxon>
        <taxon>Lachnospirales</taxon>
        <taxon>Lachnospiraceae</taxon>
        <taxon>Dorea</taxon>
    </lineage>
</organism>
<keyword evidence="1" id="KW-0812">Transmembrane</keyword>
<evidence type="ECO:0000256" key="1">
    <source>
        <dbReference type="SAM" id="Phobius"/>
    </source>
</evidence>
<sequence>MKNIDIKKYAKTRKVNLWEVSERLGYAHETAGDGMDGRIKVNDAAGFLHMDSQTLCLMIQQDLIPGATCFKRNESLTVKEKQAICARQDRLMLEKECWLELQGKLWYIMSTESHRAKAAPSCLLGGYYSPPDERKEGDAMYVTYADLIQIGILIVALISLLYQIFKGRK</sequence>
<dbReference type="EMBL" id="JAOQJU010000039">
    <property type="protein sequence ID" value="MCU6688187.1"/>
    <property type="molecule type" value="Genomic_DNA"/>
</dbReference>
<accession>A0ABT2RS07</accession>
<dbReference type="RefSeq" id="WP_158372164.1">
    <property type="nucleotide sequence ID" value="NZ_JAOQJU010000039.1"/>
</dbReference>
<keyword evidence="3" id="KW-1185">Reference proteome</keyword>
<proteinExistence type="predicted"/>
<name>A0ABT2RS07_9FIRM</name>
<comment type="caution">
    <text evidence="2">The sequence shown here is derived from an EMBL/GenBank/DDBJ whole genome shotgun (WGS) entry which is preliminary data.</text>
</comment>
<reference evidence="2 3" key="1">
    <citation type="journal article" date="2021" name="ISME Commun">
        <title>Automated analysis of genomic sequences facilitates high-throughput and comprehensive description of bacteria.</title>
        <authorList>
            <person name="Hitch T.C.A."/>
        </authorList>
    </citation>
    <scope>NUCLEOTIDE SEQUENCE [LARGE SCALE GENOMIC DNA]</scope>
    <source>
        <strain evidence="2 3">Sanger_03</strain>
    </source>
</reference>
<keyword evidence="1" id="KW-1133">Transmembrane helix</keyword>
<feature type="transmembrane region" description="Helical" evidence="1">
    <location>
        <begin position="144"/>
        <end position="165"/>
    </location>
</feature>
<evidence type="ECO:0000313" key="2">
    <source>
        <dbReference type="EMBL" id="MCU6688187.1"/>
    </source>
</evidence>
<dbReference type="Proteomes" id="UP001652431">
    <property type="component" value="Unassembled WGS sequence"/>
</dbReference>
<protein>
    <submittedName>
        <fullName evidence="2">Uncharacterized protein</fullName>
    </submittedName>
</protein>